<keyword evidence="4" id="KW-1185">Reference proteome</keyword>
<feature type="region of interest" description="Disordered" evidence="2">
    <location>
        <begin position="75"/>
        <end position="95"/>
    </location>
</feature>
<protein>
    <recommendedName>
        <fullName evidence="5">Tuftelin</fullName>
    </recommendedName>
</protein>
<evidence type="ECO:0000313" key="4">
    <source>
        <dbReference type="Proteomes" id="UP001108240"/>
    </source>
</evidence>
<dbReference type="PANTHER" id="PTHR23171">
    <property type="entry name" value="GDOWN1"/>
    <property type="match status" value="1"/>
</dbReference>
<reference evidence="3" key="2">
    <citation type="submission" date="2025-09" db="UniProtKB">
        <authorList>
            <consortium name="Ensembl"/>
        </authorList>
    </citation>
    <scope>IDENTIFICATION</scope>
</reference>
<feature type="region of interest" description="Disordered" evidence="2">
    <location>
        <begin position="184"/>
        <end position="203"/>
    </location>
</feature>
<proteinExistence type="predicted"/>
<sequence length="420" mass="48084">MAKPSLFSRNESPEQHMPQVQSRESACIFSKVFQSKLQGFLPHFSSLCPGLCNGTPPDCRGGYCAGCGMKPAEISQQSLHKQKDRRSHCTTTESDRRDVVENLTAIVSEAPNPQSRGSTVVEDCKERKQNRVKMLTDEVAQVQEVRYCLKTLREQMAARQNNNNNNKIPSNGFKVDVLVSKANGSNGLVNGSHSKHQGQEDDESTLALREVTKHLYARLQEMERRHREEKERLQAENIEYQRRFLEGQKAETKAEEQGKKVEEMQKLMRGLELENATLQEKLAANEAELEKLRGLKKTDSEDRSEQLKKELATLKDKNHNLDDMLKSQQRKVRNMIEQVQNSRTIMEQRDRLIGDLKERVAFLEAENREYHDRMEFYLGNQVSKPYNSDTGSKVVYSKPLMPTSPGNKSMPFIKVVEIKS</sequence>
<dbReference type="GO" id="GO:0035556">
    <property type="term" value="P:intracellular signal transduction"/>
    <property type="evidence" value="ECO:0007669"/>
    <property type="project" value="TreeGrafter"/>
</dbReference>
<evidence type="ECO:0000256" key="1">
    <source>
        <dbReference type="SAM" id="Coils"/>
    </source>
</evidence>
<dbReference type="InterPro" id="IPR051375">
    <property type="entry name" value="Tuftelin_GRINL1A/MYZAP/CCD68"/>
</dbReference>
<evidence type="ECO:0008006" key="5">
    <source>
        <dbReference type="Google" id="ProtNLM"/>
    </source>
</evidence>
<feature type="coiled-coil region" evidence="1">
    <location>
        <begin position="212"/>
        <end position="373"/>
    </location>
</feature>
<dbReference type="Proteomes" id="UP001108240">
    <property type="component" value="Unplaced"/>
</dbReference>
<accession>A0A8C1A7C5</accession>
<evidence type="ECO:0000313" key="3">
    <source>
        <dbReference type="Ensembl" id="ENSCCRP00000013833.2"/>
    </source>
</evidence>
<dbReference type="PANTHER" id="PTHR23171:SF17">
    <property type="entry name" value="TUFTELIN"/>
    <property type="match status" value="1"/>
</dbReference>
<dbReference type="GeneTree" id="ENSGT00950000183065"/>
<dbReference type="AlphaFoldDB" id="A0A8C1A7C5"/>
<feature type="region of interest" description="Disordered" evidence="2">
    <location>
        <begin position="1"/>
        <end position="20"/>
    </location>
</feature>
<dbReference type="Ensembl" id="ENSCCRT00000015118.2">
    <property type="protein sequence ID" value="ENSCCRP00000013833.2"/>
    <property type="gene ID" value="ENSCCRG00000007940.2"/>
</dbReference>
<reference evidence="3" key="1">
    <citation type="submission" date="2025-08" db="UniProtKB">
        <authorList>
            <consortium name="Ensembl"/>
        </authorList>
    </citation>
    <scope>IDENTIFICATION</scope>
</reference>
<organism evidence="3 4">
    <name type="scientific">Cyprinus carpio carpio</name>
    <dbReference type="NCBI Taxonomy" id="630221"/>
    <lineage>
        <taxon>Eukaryota</taxon>
        <taxon>Metazoa</taxon>
        <taxon>Chordata</taxon>
        <taxon>Craniata</taxon>
        <taxon>Vertebrata</taxon>
        <taxon>Euteleostomi</taxon>
        <taxon>Actinopterygii</taxon>
        <taxon>Neopterygii</taxon>
        <taxon>Teleostei</taxon>
        <taxon>Ostariophysi</taxon>
        <taxon>Cypriniformes</taxon>
        <taxon>Cyprinidae</taxon>
        <taxon>Cyprininae</taxon>
        <taxon>Cyprinus</taxon>
    </lineage>
</organism>
<name>A0A8C1A7C5_CYPCA</name>
<evidence type="ECO:0000256" key="2">
    <source>
        <dbReference type="SAM" id="MobiDB-lite"/>
    </source>
</evidence>
<keyword evidence="1" id="KW-0175">Coiled coil</keyword>